<dbReference type="Proteomes" id="UP000666240">
    <property type="component" value="Unassembled WGS sequence"/>
</dbReference>
<protein>
    <submittedName>
        <fullName evidence="1">Uncharacterized protein</fullName>
    </submittedName>
</protein>
<comment type="caution">
    <text evidence="1">The sequence shown here is derived from an EMBL/GenBank/DDBJ whole genome shotgun (WGS) entry which is preliminary data.</text>
</comment>
<keyword evidence="2" id="KW-1185">Reference proteome</keyword>
<evidence type="ECO:0000313" key="1">
    <source>
        <dbReference type="EMBL" id="MBP0439562.1"/>
    </source>
</evidence>
<sequence>MVESFRKIDYSIRPAKYAERLMLCDVFRRLSAFEPVESYKYVGFGSVWFSDFVLFHRALGIRDMLSIEQSEAARERINANKPFSIDLKFGKSTALLPDLDYSKRQFIWLDYDDPLGPEMLEDAAAVAARARSGSVLVISVQCVRAPEIAIADREMKIDPNTQTAEQRFITKFGSRRVPDTLSREDLSGWTYGELSRNMLLAEIDEAISTRKLADPSQAVFAKEICSFEYEDGAKMTSLVVIFYNEEERQKLESCAFEQMDFIPAGEQDKPVYIPTPKLTLREIRNLEGQLPLPPGSVLNIGHIPASEAKSFAGMYRYFPNFAVVQN</sequence>
<accession>A0A8J7R1F1</accession>
<dbReference type="RefSeq" id="WP_209335606.1">
    <property type="nucleotide sequence ID" value="NZ_JAGIYY010000004.1"/>
</dbReference>
<proteinExistence type="predicted"/>
<organism evidence="1 2">
    <name type="scientific">Tianweitania sediminis</name>
    <dbReference type="NCBI Taxonomy" id="1502156"/>
    <lineage>
        <taxon>Bacteria</taxon>
        <taxon>Pseudomonadati</taxon>
        <taxon>Pseudomonadota</taxon>
        <taxon>Alphaproteobacteria</taxon>
        <taxon>Hyphomicrobiales</taxon>
        <taxon>Phyllobacteriaceae</taxon>
        <taxon>Tianweitania</taxon>
    </lineage>
</organism>
<dbReference type="EMBL" id="JAGIYY010000004">
    <property type="protein sequence ID" value="MBP0439562.1"/>
    <property type="molecule type" value="Genomic_DNA"/>
</dbReference>
<gene>
    <name evidence="1" type="ORF">J5Y06_12950</name>
</gene>
<dbReference type="Pfam" id="PF20553">
    <property type="entry name" value="Methyltransf_35"/>
    <property type="match status" value="1"/>
</dbReference>
<dbReference type="InterPro" id="IPR046788">
    <property type="entry name" value="Methyltransf_35"/>
</dbReference>
<name>A0A8J7R1F1_9HYPH</name>
<dbReference type="AlphaFoldDB" id="A0A8J7R1F1"/>
<evidence type="ECO:0000313" key="2">
    <source>
        <dbReference type="Proteomes" id="UP000666240"/>
    </source>
</evidence>
<reference evidence="1" key="1">
    <citation type="submission" date="2021-03" db="EMBL/GenBank/DDBJ databases">
        <title>Genome sequencing and assembly of Tianweitania sediminis.</title>
        <authorList>
            <person name="Chhetri G."/>
        </authorList>
    </citation>
    <scope>NUCLEOTIDE SEQUENCE</scope>
    <source>
        <strain evidence="1">Z8</strain>
    </source>
</reference>